<dbReference type="EMBL" id="JAIOIU010000013">
    <property type="protein sequence ID" value="MBZ0158692.1"/>
    <property type="molecule type" value="Genomic_DNA"/>
</dbReference>
<keyword evidence="2" id="KW-1133">Transmembrane helix</keyword>
<feature type="transmembrane region" description="Helical" evidence="2">
    <location>
        <begin position="96"/>
        <end position="117"/>
    </location>
</feature>
<evidence type="ECO:0000256" key="1">
    <source>
        <dbReference type="SAM" id="MobiDB-lite"/>
    </source>
</evidence>
<feature type="transmembrane region" description="Helical" evidence="2">
    <location>
        <begin position="6"/>
        <end position="24"/>
    </location>
</feature>
<accession>A0AAJ1AG51</accession>
<feature type="transmembrane region" description="Helical" evidence="2">
    <location>
        <begin position="66"/>
        <end position="84"/>
    </location>
</feature>
<evidence type="ECO:0000313" key="3">
    <source>
        <dbReference type="EMBL" id="MBZ0158692.1"/>
    </source>
</evidence>
<feature type="transmembrane region" description="Helical" evidence="2">
    <location>
        <begin position="173"/>
        <end position="192"/>
    </location>
</feature>
<evidence type="ECO:0000256" key="2">
    <source>
        <dbReference type="SAM" id="Phobius"/>
    </source>
</evidence>
<feature type="transmembrane region" description="Helical" evidence="2">
    <location>
        <begin position="212"/>
        <end position="230"/>
    </location>
</feature>
<gene>
    <name evidence="3" type="ORF">K8G79_00845</name>
</gene>
<dbReference type="AlphaFoldDB" id="A0AAJ1AG51"/>
<feature type="transmembrane region" description="Helical" evidence="2">
    <location>
        <begin position="137"/>
        <end position="161"/>
    </location>
</feature>
<feature type="transmembrane region" description="Helical" evidence="2">
    <location>
        <begin position="36"/>
        <end position="54"/>
    </location>
</feature>
<reference evidence="3 4" key="1">
    <citation type="journal article" date="2021" name="bioRxiv">
        <title>Unraveling nitrogen, sulfur and carbon metabolic pathways and microbial community transcriptional responses to substrate deprivation and toxicity stresses in a bioreactor mimicking anoxic brackish coastal sediment conditions.</title>
        <authorList>
            <person name="Martins P.D."/>
            <person name="Echeveste M.J."/>
            <person name="Arshad A."/>
            <person name="Kurth J."/>
            <person name="Ouboter H."/>
            <person name="Jetten M.S.M."/>
            <person name="Welte C.U."/>
        </authorList>
    </citation>
    <scope>NUCLEOTIDE SEQUENCE [LARGE SCALE GENOMIC DNA]</scope>
    <source>
        <strain evidence="3">MAG_38</strain>
    </source>
</reference>
<dbReference type="Proteomes" id="UP001197609">
    <property type="component" value="Unassembled WGS sequence"/>
</dbReference>
<name>A0AAJ1AG51_9BACT</name>
<organism evidence="3 4">
    <name type="scientific">Candidatus Methylomirabilis tolerans</name>
    <dbReference type="NCBI Taxonomy" id="3123416"/>
    <lineage>
        <taxon>Bacteria</taxon>
        <taxon>Candidatus Methylomirabilota</taxon>
        <taxon>Candidatus Methylomirabilia</taxon>
        <taxon>Candidatus Methylomirabilales</taxon>
        <taxon>Candidatus Methylomirabilaceae</taxon>
        <taxon>Candidatus Methylomirabilis</taxon>
    </lineage>
</organism>
<sequence>MAPSVLLGAWVAAGLTLFMFSFLYKDNPFFRFGEHLYVGISMGYTIVRIYYDVMVKSLYIPVAQEGKWWFLIAAFLGLLVLTRFIPRISWLSRISFAVIVGFGSGVAIPRIISSNILQQVQGTLKPLLGNAGQPLFGMAQVNALLILVGVITVLVYFFFSIEHKGPIHVAARIGIYFLMINFGAGFGYTVMARMSLLIGRFDDLILFASRDYGYASLVLFGLIAFGLFMWERGSIASSGSDQDGRAAGSDAHDESPPR</sequence>
<keyword evidence="2" id="KW-0472">Membrane</keyword>
<evidence type="ECO:0000313" key="4">
    <source>
        <dbReference type="Proteomes" id="UP001197609"/>
    </source>
</evidence>
<proteinExistence type="predicted"/>
<feature type="region of interest" description="Disordered" evidence="1">
    <location>
        <begin position="237"/>
        <end position="258"/>
    </location>
</feature>
<comment type="caution">
    <text evidence="3">The sequence shown here is derived from an EMBL/GenBank/DDBJ whole genome shotgun (WGS) entry which is preliminary data.</text>
</comment>
<protein>
    <submittedName>
        <fullName evidence="3">Uncharacterized protein</fullName>
    </submittedName>
</protein>
<keyword evidence="2" id="KW-0812">Transmembrane</keyword>